<dbReference type="VEuPathDB" id="VectorBase:ISCW020969"/>
<dbReference type="Proteomes" id="UP000001555">
    <property type="component" value="Unassembled WGS sequence"/>
</dbReference>
<feature type="transmembrane region" description="Helical" evidence="1">
    <location>
        <begin position="70"/>
        <end position="93"/>
    </location>
</feature>
<organism>
    <name type="scientific">Ixodes scapularis</name>
    <name type="common">Black-legged tick</name>
    <name type="synonym">Deer tick</name>
    <dbReference type="NCBI Taxonomy" id="6945"/>
    <lineage>
        <taxon>Eukaryota</taxon>
        <taxon>Metazoa</taxon>
        <taxon>Ecdysozoa</taxon>
        <taxon>Arthropoda</taxon>
        <taxon>Chelicerata</taxon>
        <taxon>Arachnida</taxon>
        <taxon>Acari</taxon>
        <taxon>Parasitiformes</taxon>
        <taxon>Ixodida</taxon>
        <taxon>Ixodoidea</taxon>
        <taxon>Ixodidae</taxon>
        <taxon>Ixodinae</taxon>
        <taxon>Ixodes</taxon>
    </lineage>
</organism>
<dbReference type="HOGENOM" id="CLU_1505109_0_0_1"/>
<keyword evidence="1" id="KW-0812">Transmembrane</keyword>
<dbReference type="EMBL" id="DS886620">
    <property type="protein sequence ID" value="EEC15314.1"/>
    <property type="molecule type" value="Genomic_DNA"/>
</dbReference>
<name>B7Q8Z2_IXOSC</name>
<evidence type="ECO:0000313" key="2">
    <source>
        <dbReference type="EMBL" id="EEC15314.1"/>
    </source>
</evidence>
<sequence>MPPCVCACACGLRGGGRKRNASRLSLFPKEGGEGKQRRSPFTVTIYHHHCHHHHCSLCSPCPPKNPKCPFFFLHFLFLGGGCLVCILGCADFRFSCNAKRNRTNIGRRLAWLFVFAPLFAGIQRRSNEKRHFVELIFFIPCSRFEVPPFRLLHTSLSSGKANAHLWLLLSFPFHASCVT</sequence>
<reference evidence="2 4" key="1">
    <citation type="submission" date="2008-03" db="EMBL/GenBank/DDBJ databases">
        <title>Annotation of Ixodes scapularis.</title>
        <authorList>
            <consortium name="Ixodes scapularis Genome Project Consortium"/>
            <person name="Caler E."/>
            <person name="Hannick L.I."/>
            <person name="Bidwell S."/>
            <person name="Joardar V."/>
            <person name="Thiagarajan M."/>
            <person name="Amedeo P."/>
            <person name="Galinsky K.J."/>
            <person name="Schobel S."/>
            <person name="Inman J."/>
            <person name="Hostetler J."/>
            <person name="Miller J."/>
            <person name="Hammond M."/>
            <person name="Megy K."/>
            <person name="Lawson D."/>
            <person name="Kodira C."/>
            <person name="Sutton G."/>
            <person name="Meyer J."/>
            <person name="Hill C.A."/>
            <person name="Birren B."/>
            <person name="Nene V."/>
            <person name="Collins F."/>
            <person name="Alarcon-Chaidez F."/>
            <person name="Wikel S."/>
            <person name="Strausberg R."/>
        </authorList>
    </citation>
    <scope>NUCLEOTIDE SEQUENCE [LARGE SCALE GENOMIC DNA]</scope>
    <source>
        <strain evidence="4">Wikel</strain>
        <strain evidence="2">Wikel colony</strain>
    </source>
</reference>
<keyword evidence="4" id="KW-1185">Reference proteome</keyword>
<protein>
    <submittedName>
        <fullName evidence="2 3">Uncharacterized protein</fullName>
    </submittedName>
</protein>
<gene>
    <name evidence="2" type="ORF">IscW_ISCW020969</name>
</gene>
<dbReference type="PaxDb" id="6945-B7Q8Z2"/>
<evidence type="ECO:0000313" key="4">
    <source>
        <dbReference type="Proteomes" id="UP000001555"/>
    </source>
</evidence>
<keyword evidence="1" id="KW-0472">Membrane</keyword>
<dbReference type="VEuPathDB" id="VectorBase:ISCI020969"/>
<keyword evidence="1" id="KW-1133">Transmembrane helix</keyword>
<feature type="transmembrane region" description="Helical" evidence="1">
    <location>
        <begin position="105"/>
        <end position="122"/>
    </location>
</feature>
<dbReference type="AlphaFoldDB" id="B7Q8Z2"/>
<evidence type="ECO:0000313" key="3">
    <source>
        <dbReference type="EnsemblMetazoa" id="ISCW020969-PA"/>
    </source>
</evidence>
<evidence type="ECO:0000256" key="1">
    <source>
        <dbReference type="SAM" id="Phobius"/>
    </source>
</evidence>
<dbReference type="EMBL" id="ABJB010016067">
    <property type="status" value="NOT_ANNOTATED_CDS"/>
    <property type="molecule type" value="Genomic_DNA"/>
</dbReference>
<dbReference type="InParanoid" id="B7Q8Z2"/>
<proteinExistence type="predicted"/>
<dbReference type="EnsemblMetazoa" id="ISCW020969-RA">
    <property type="protein sequence ID" value="ISCW020969-PA"/>
    <property type="gene ID" value="ISCW020969"/>
</dbReference>
<accession>B7Q8Z2</accession>
<reference evidence="3" key="2">
    <citation type="submission" date="2020-05" db="UniProtKB">
        <authorList>
            <consortium name="EnsemblMetazoa"/>
        </authorList>
    </citation>
    <scope>IDENTIFICATION</scope>
    <source>
        <strain evidence="3">wikel</strain>
    </source>
</reference>